<organism evidence="16 17">
    <name type="scientific">Metarhizium rileyi (strain RCEF 4871)</name>
    <name type="common">Nomuraea rileyi</name>
    <dbReference type="NCBI Taxonomy" id="1649241"/>
    <lineage>
        <taxon>Eukaryota</taxon>
        <taxon>Fungi</taxon>
        <taxon>Dikarya</taxon>
        <taxon>Ascomycota</taxon>
        <taxon>Pezizomycotina</taxon>
        <taxon>Sordariomycetes</taxon>
        <taxon>Hypocreomycetidae</taxon>
        <taxon>Hypocreales</taxon>
        <taxon>Clavicipitaceae</taxon>
        <taxon>Metarhizium</taxon>
    </lineage>
</organism>
<evidence type="ECO:0000256" key="7">
    <source>
        <dbReference type="ARBA" id="ARBA00022801"/>
    </source>
</evidence>
<keyword evidence="5 14" id="KW-0812">Transmembrane</keyword>
<keyword evidence="16" id="KW-0540">Nuclease</keyword>
<keyword evidence="7" id="KW-0378">Hydrolase</keyword>
<comment type="subcellular location">
    <subcellularLocation>
        <location evidence="1">Membrane</location>
        <topology evidence="1">Multi-pass membrane protein</topology>
    </subcellularLocation>
</comment>
<keyword evidence="11" id="KW-0443">Lipid metabolism</keyword>
<feature type="domain" description="Endonuclease/exonuclease/phosphatase" evidence="15">
    <location>
        <begin position="30"/>
        <end position="338"/>
    </location>
</feature>
<evidence type="ECO:0000256" key="10">
    <source>
        <dbReference type="ARBA" id="ARBA00022989"/>
    </source>
</evidence>
<dbReference type="GO" id="GO:0004767">
    <property type="term" value="F:sphingomyelin phosphodiesterase activity"/>
    <property type="evidence" value="ECO:0007669"/>
    <property type="project" value="InterPro"/>
</dbReference>
<dbReference type="InterPro" id="IPR036691">
    <property type="entry name" value="Endo/exonu/phosph_ase_sf"/>
</dbReference>
<dbReference type="PANTHER" id="PTHR16320:SF24">
    <property type="entry name" value="PHOSPHODIESTERASE, PUTATIVE-RELATED"/>
    <property type="match status" value="1"/>
</dbReference>
<comment type="similarity">
    <text evidence="4">Belongs to the neutral sphingomyelinase family.</text>
</comment>
<reference evidence="16 17" key="1">
    <citation type="journal article" date="2016" name="Genome Biol. Evol.">
        <title>Divergent and convergent evolution of fungal pathogenicity.</title>
        <authorList>
            <person name="Shang Y."/>
            <person name="Xiao G."/>
            <person name="Zheng P."/>
            <person name="Cen K."/>
            <person name="Zhan S."/>
            <person name="Wang C."/>
        </authorList>
    </citation>
    <scope>NUCLEOTIDE SEQUENCE [LARGE SCALE GENOMIC DNA]</scope>
    <source>
        <strain evidence="16 17">RCEF 4871</strain>
    </source>
</reference>
<dbReference type="AlphaFoldDB" id="A0A167ISM8"/>
<evidence type="ECO:0000256" key="5">
    <source>
        <dbReference type="ARBA" id="ARBA00022692"/>
    </source>
</evidence>
<keyword evidence="17" id="KW-1185">Reference proteome</keyword>
<evidence type="ECO:0000256" key="11">
    <source>
        <dbReference type="ARBA" id="ARBA00023098"/>
    </source>
</evidence>
<dbReference type="STRING" id="1081105.A0A167ISM8"/>
<feature type="region of interest" description="Disordered" evidence="13">
    <location>
        <begin position="1"/>
        <end position="20"/>
    </location>
</feature>
<dbReference type="InterPro" id="IPR005135">
    <property type="entry name" value="Endo/exonuclease/phosphatase"/>
</dbReference>
<evidence type="ECO:0000256" key="2">
    <source>
        <dbReference type="ARBA" id="ARBA00004760"/>
    </source>
</evidence>
<name>A0A167ISM8_METRR</name>
<dbReference type="PANTHER" id="PTHR16320">
    <property type="entry name" value="SPHINGOMYELINASE FAMILY MEMBER"/>
    <property type="match status" value="1"/>
</dbReference>
<dbReference type="OMA" id="IEESSMF"/>
<evidence type="ECO:0000313" key="16">
    <source>
        <dbReference type="EMBL" id="OAA49387.1"/>
    </source>
</evidence>
<dbReference type="FunFam" id="3.60.10.10:FF:000059">
    <property type="entry name" value="Inositol phosphosphingolipids phospholipase C"/>
    <property type="match status" value="1"/>
</dbReference>
<keyword evidence="12 14" id="KW-0472">Membrane</keyword>
<dbReference type="InterPro" id="IPR038772">
    <property type="entry name" value="Sph/SMPD2-like"/>
</dbReference>
<feature type="compositionally biased region" description="Basic and acidic residues" evidence="13">
    <location>
        <begin position="1"/>
        <end position="19"/>
    </location>
</feature>
<dbReference type="OrthoDB" id="387657at2759"/>
<evidence type="ECO:0000256" key="8">
    <source>
        <dbReference type="ARBA" id="ARBA00022842"/>
    </source>
</evidence>
<dbReference type="SUPFAM" id="SSF56219">
    <property type="entry name" value="DNase I-like"/>
    <property type="match status" value="1"/>
</dbReference>
<evidence type="ECO:0000256" key="4">
    <source>
        <dbReference type="ARBA" id="ARBA00006335"/>
    </source>
</evidence>
<keyword evidence="16" id="KW-0255">Endonuclease</keyword>
<proteinExistence type="inferred from homology"/>
<evidence type="ECO:0000256" key="3">
    <source>
        <dbReference type="ARBA" id="ARBA00004991"/>
    </source>
</evidence>
<keyword evidence="10 14" id="KW-1133">Transmembrane helix</keyword>
<feature type="transmembrane region" description="Helical" evidence="14">
    <location>
        <begin position="429"/>
        <end position="453"/>
    </location>
</feature>
<dbReference type="GO" id="GO:0000324">
    <property type="term" value="C:fungal-type vacuole"/>
    <property type="evidence" value="ECO:0007669"/>
    <property type="project" value="EnsemblFungi"/>
</dbReference>
<dbReference type="GO" id="GO:0004519">
    <property type="term" value="F:endonuclease activity"/>
    <property type="evidence" value="ECO:0007669"/>
    <property type="project" value="UniProtKB-KW"/>
</dbReference>
<evidence type="ECO:0000256" key="9">
    <source>
        <dbReference type="ARBA" id="ARBA00022919"/>
    </source>
</evidence>
<comment type="pathway">
    <text evidence="3">Sphingolipid metabolism.</text>
</comment>
<dbReference type="GO" id="GO:0046872">
    <property type="term" value="F:metal ion binding"/>
    <property type="evidence" value="ECO:0007669"/>
    <property type="project" value="UniProtKB-KW"/>
</dbReference>
<dbReference type="Proteomes" id="UP000243498">
    <property type="component" value="Unassembled WGS sequence"/>
</dbReference>
<feature type="transmembrane region" description="Helical" evidence="14">
    <location>
        <begin position="403"/>
        <end position="423"/>
    </location>
</feature>
<dbReference type="Gene3D" id="3.60.10.10">
    <property type="entry name" value="Endonuclease/exonuclease/phosphatase"/>
    <property type="match status" value="1"/>
</dbReference>
<evidence type="ECO:0000256" key="1">
    <source>
        <dbReference type="ARBA" id="ARBA00004141"/>
    </source>
</evidence>
<evidence type="ECO:0000313" key="17">
    <source>
        <dbReference type="Proteomes" id="UP000243498"/>
    </source>
</evidence>
<dbReference type="GO" id="GO:0006665">
    <property type="term" value="P:sphingolipid metabolic process"/>
    <property type="evidence" value="ECO:0007669"/>
    <property type="project" value="UniProtKB-KW"/>
</dbReference>
<gene>
    <name evidence="16" type="ORF">NOR_01310</name>
</gene>
<keyword evidence="8" id="KW-0460">Magnesium</keyword>
<evidence type="ECO:0000256" key="13">
    <source>
        <dbReference type="SAM" id="MobiDB-lite"/>
    </source>
</evidence>
<comment type="caution">
    <text evidence="16">The sequence shown here is derived from an EMBL/GenBank/DDBJ whole genome shotgun (WGS) entry which is preliminary data.</text>
</comment>
<comment type="pathway">
    <text evidence="2">Lipid metabolism; sphingolipid metabolism.</text>
</comment>
<dbReference type="GO" id="GO:0071944">
    <property type="term" value="C:cell periphery"/>
    <property type="evidence" value="ECO:0007669"/>
    <property type="project" value="EnsemblFungi"/>
</dbReference>
<sequence length="482" mass="54394">MTLSEREAGQPSHSIEHGMDPTLPSEITFVTLNCWGLLHISALRTPRLAEIGRQIATLEPTPHIVCLQECWVQEDYRSIRDATRNILPHGKFYHSGAFGGGLAILSRWPIEESSMIPYTLNGRPTAFWRGDWYVGKGVATAKVRFGQGRKDIIEVFNTHTHAPYESGPNDSYLCHRTAQAWDVAKLVRGATDRGHLVVALGDFNMIPLSLAYRIITSAAPIRDTWRIIHPESSIGAWDQAEEKARRLPVPTADFNHRVNGVASDTVYNTWRWSKGEQKKLKHSPCPVDPDTKDPKGKRIDYIFASTGDVSCGTAWIVKSVAVEFTSRHPELNCSLSDHFGVRATLQRHTLSHGAAQKPSEYDLQLRYNEEHDSSLTLSDYDEMLAITKSYTTRERRQRYWRGIHFYVAVLIWTACLVAVWFSSRNFVSFLLMLLASLGLTAGVIDGLMALLFFSREIRGLKEFEWELQNSRAALALHESSSI</sequence>
<dbReference type="EMBL" id="AZHC01000003">
    <property type="protein sequence ID" value="OAA49387.1"/>
    <property type="molecule type" value="Genomic_DNA"/>
</dbReference>
<protein>
    <submittedName>
        <fullName evidence="16">Endonuclease/exonuclease/phosphatase</fullName>
    </submittedName>
</protein>
<keyword evidence="6" id="KW-0479">Metal-binding</keyword>
<evidence type="ECO:0000259" key="15">
    <source>
        <dbReference type="Pfam" id="PF03372"/>
    </source>
</evidence>
<keyword evidence="9" id="KW-0746">Sphingolipid metabolism</keyword>
<evidence type="ECO:0000256" key="14">
    <source>
        <dbReference type="SAM" id="Phobius"/>
    </source>
</evidence>
<accession>A0A167ISM8</accession>
<evidence type="ECO:0000256" key="12">
    <source>
        <dbReference type="ARBA" id="ARBA00023136"/>
    </source>
</evidence>
<dbReference type="GO" id="GO:0052714">
    <property type="term" value="F:mannosyl-inositol phosphorylceramide phospholipase activity"/>
    <property type="evidence" value="ECO:0007669"/>
    <property type="project" value="EnsemblFungi"/>
</dbReference>
<dbReference type="Pfam" id="PF03372">
    <property type="entry name" value="Exo_endo_phos"/>
    <property type="match status" value="1"/>
</dbReference>
<dbReference type="GO" id="GO:0016020">
    <property type="term" value="C:membrane"/>
    <property type="evidence" value="ECO:0007669"/>
    <property type="project" value="UniProtKB-SubCell"/>
</dbReference>
<evidence type="ECO:0000256" key="6">
    <source>
        <dbReference type="ARBA" id="ARBA00022723"/>
    </source>
</evidence>